<sequence>MIPPALASELQSIHTNVQRGEVVAARTAIAPLLSSHAGDATVVQLAAMVERAAGNLEGARDVLRRGIAAGAFTPQLGNVLGNILRDLKEDADADAAYANAISADPAYVDPYINRGQLAASRGDYDAAIEWLRAACRIAPRSALAHVSLGNTLRQRGDHAEAVAMLRKAQAIDPARAATSLHLGVALNAAGDPRGALIAYDNARSAGLNSPELANNRAAALIELGDVDGALALLDGLTVSAPAYMTGHHARARLIWEFGIDRDPFESFAALARSYPREATVWESWCAALNGFRQYRDAAQVAARGIAATGGTPTLHLARAMAHSEEGQLDEADAAFAAAQGAWGGHSDYRVALARHLLRRRDPARAAGEAQACCDADPANQLAWAYLGTAWRLLDDPRERWLHDYERHVALIQLAPDTGEAAEFAARMAAVLRRMHITRHHPADQTLRNGTQTAGALFTRPEPEIAELKAMIGRAVGRYIDGLPDDAGHPMLNRKSADFRFSGSWSVRLRRSGYHINHVHSEGWISSACYFALPPHDPADGADAGALQLGAPPDELELDLAPRRIITPQVGALALFPSSMWHGTLPFAGDAERLTVAFDVVPAR</sequence>
<dbReference type="GO" id="GO:0000030">
    <property type="term" value="F:mannosyltransferase activity"/>
    <property type="evidence" value="ECO:0007669"/>
    <property type="project" value="TreeGrafter"/>
</dbReference>
<dbReference type="Pfam" id="PF13432">
    <property type="entry name" value="TPR_16"/>
    <property type="match status" value="2"/>
</dbReference>
<dbReference type="InterPro" id="IPR012668">
    <property type="entry name" value="CHP02466"/>
</dbReference>
<dbReference type="RefSeq" id="WP_145846350.1">
    <property type="nucleotide sequence ID" value="NZ_CP042239.1"/>
</dbReference>
<keyword evidence="1" id="KW-0802">TPR repeat</keyword>
<dbReference type="Pfam" id="PF13759">
    <property type="entry name" value="2OG-FeII_Oxy_5"/>
    <property type="match status" value="1"/>
</dbReference>
<evidence type="ECO:0000313" key="3">
    <source>
        <dbReference type="Proteomes" id="UP000318055"/>
    </source>
</evidence>
<dbReference type="KEGG" id="ssua:FPZ54_08295"/>
<accession>A0A518RF16</accession>
<feature type="repeat" description="TPR" evidence="1">
    <location>
        <begin position="142"/>
        <end position="175"/>
    </location>
</feature>
<dbReference type="Gene3D" id="1.25.40.10">
    <property type="entry name" value="Tetratricopeptide repeat domain"/>
    <property type="match status" value="2"/>
</dbReference>
<dbReference type="SUPFAM" id="SSF48452">
    <property type="entry name" value="TPR-like"/>
    <property type="match status" value="2"/>
</dbReference>
<dbReference type="SMART" id="SM00028">
    <property type="entry name" value="TPR"/>
    <property type="match status" value="5"/>
</dbReference>
<evidence type="ECO:0000256" key="1">
    <source>
        <dbReference type="PROSITE-ProRule" id="PRU00339"/>
    </source>
</evidence>
<proteinExistence type="predicted"/>
<dbReference type="AlphaFoldDB" id="A0A518RF16"/>
<name>A0A518RF16_9SPHN</name>
<dbReference type="InterPro" id="IPR019734">
    <property type="entry name" value="TPR_rpt"/>
</dbReference>
<gene>
    <name evidence="2" type="ORF">FPZ54_08295</name>
</gene>
<dbReference type="GO" id="GO:0035269">
    <property type="term" value="P:protein O-linked glycosylation via mannose"/>
    <property type="evidence" value="ECO:0007669"/>
    <property type="project" value="TreeGrafter"/>
</dbReference>
<feature type="repeat" description="TPR" evidence="1">
    <location>
        <begin position="108"/>
        <end position="141"/>
    </location>
</feature>
<keyword evidence="3" id="KW-1185">Reference proteome</keyword>
<dbReference type="PANTHER" id="PTHR44216">
    <property type="entry name" value="PROTEIN O-MANNOSYL-TRANSFERASE TMTC2"/>
    <property type="match status" value="1"/>
</dbReference>
<dbReference type="InterPro" id="IPR052384">
    <property type="entry name" value="TMTC_O-mannosyltransferase"/>
</dbReference>
<organism evidence="2 3">
    <name type="scientific">Sphingomonas suaedae</name>
    <dbReference type="NCBI Taxonomy" id="2599297"/>
    <lineage>
        <taxon>Bacteria</taxon>
        <taxon>Pseudomonadati</taxon>
        <taxon>Pseudomonadota</taxon>
        <taxon>Alphaproteobacteria</taxon>
        <taxon>Sphingomonadales</taxon>
        <taxon>Sphingomonadaceae</taxon>
        <taxon>Sphingomonas</taxon>
    </lineage>
</organism>
<dbReference type="InterPro" id="IPR011990">
    <property type="entry name" value="TPR-like_helical_dom_sf"/>
</dbReference>
<reference evidence="2 3" key="1">
    <citation type="submission" date="2019-07" db="EMBL/GenBank/DDBJ databases">
        <title>Sphingomonas alkalisoli sp. nov., isolated from rhizosphere soil of Suaedae salsa.</title>
        <authorList>
            <person name="Zhang H."/>
            <person name="Xu L."/>
            <person name="Zhang J.-X."/>
            <person name="Sun J.-Q."/>
        </authorList>
    </citation>
    <scope>NUCLEOTIDE SEQUENCE [LARGE SCALE GENOMIC DNA]</scope>
    <source>
        <strain evidence="2 3">XS-10</strain>
    </source>
</reference>
<dbReference type="Proteomes" id="UP000318055">
    <property type="component" value="Chromosome"/>
</dbReference>
<evidence type="ECO:0000313" key="2">
    <source>
        <dbReference type="EMBL" id="QDX26023.1"/>
    </source>
</evidence>
<protein>
    <submittedName>
        <fullName evidence="2">Tetratricopeptide repeat protein</fullName>
    </submittedName>
</protein>
<dbReference type="PANTHER" id="PTHR44216:SF3">
    <property type="entry name" value="PROTEIN O-MANNOSYL-TRANSFERASE TMTC2"/>
    <property type="match status" value="1"/>
</dbReference>
<dbReference type="OrthoDB" id="9783136at2"/>
<dbReference type="Pfam" id="PF13414">
    <property type="entry name" value="TPR_11"/>
    <property type="match status" value="1"/>
</dbReference>
<dbReference type="PROSITE" id="PS50005">
    <property type="entry name" value="TPR"/>
    <property type="match status" value="2"/>
</dbReference>
<dbReference type="Gene3D" id="2.60.120.620">
    <property type="entry name" value="q2cbj1_9rhob like domain"/>
    <property type="match status" value="1"/>
</dbReference>
<dbReference type="EMBL" id="CP042239">
    <property type="protein sequence ID" value="QDX26023.1"/>
    <property type="molecule type" value="Genomic_DNA"/>
</dbReference>